<evidence type="ECO:0000256" key="8">
    <source>
        <dbReference type="HAMAP-Rule" id="MF_01161"/>
    </source>
</evidence>
<evidence type="ECO:0000256" key="7">
    <source>
        <dbReference type="ARBA" id="ARBA00048539"/>
    </source>
</evidence>
<dbReference type="GO" id="GO:0006400">
    <property type="term" value="P:tRNA modification"/>
    <property type="evidence" value="ECO:0007669"/>
    <property type="project" value="UniProtKB-UniRule"/>
</dbReference>
<keyword evidence="5 8" id="KW-0547">Nucleotide-binding</keyword>
<dbReference type="KEGG" id="mmai:sS8_1796"/>
<evidence type="ECO:0000256" key="6">
    <source>
        <dbReference type="ARBA" id="ARBA00022840"/>
    </source>
</evidence>
<dbReference type="SUPFAM" id="SSF82829">
    <property type="entry name" value="MesJ substrate recognition domain-like"/>
    <property type="match status" value="1"/>
</dbReference>
<accession>A0A250KQD7</accession>
<name>A0A250KQD7_9GAMM</name>
<dbReference type="EMBL" id="AP017928">
    <property type="protein sequence ID" value="BBA33752.1"/>
    <property type="molecule type" value="Genomic_DNA"/>
</dbReference>
<dbReference type="GO" id="GO:0005737">
    <property type="term" value="C:cytoplasm"/>
    <property type="evidence" value="ECO:0007669"/>
    <property type="project" value="UniProtKB-SubCell"/>
</dbReference>
<dbReference type="InterPro" id="IPR012795">
    <property type="entry name" value="tRNA_Ile_lys_synt_N"/>
</dbReference>
<feature type="domain" description="Lysidine-tRNA(Ile) synthetase C-terminal" evidence="9">
    <location>
        <begin position="381"/>
        <end position="454"/>
    </location>
</feature>
<comment type="domain">
    <text evidence="8">The N-terminal region contains the highly conserved SGGXDS motif, predicted to be a P-loop motif involved in ATP binding.</text>
</comment>
<protein>
    <recommendedName>
        <fullName evidence="8">tRNA(Ile)-lysidine synthase</fullName>
        <ecNumber evidence="8">6.3.4.19</ecNumber>
    </recommendedName>
    <alternativeName>
        <fullName evidence="8">tRNA(Ile)-2-lysyl-cytidine synthase</fullName>
    </alternativeName>
    <alternativeName>
        <fullName evidence="8">tRNA(Ile)-lysidine synthetase</fullName>
    </alternativeName>
</protein>
<dbReference type="HAMAP" id="MF_01161">
    <property type="entry name" value="tRNA_Ile_lys_synt"/>
    <property type="match status" value="1"/>
</dbReference>
<dbReference type="SUPFAM" id="SSF52402">
    <property type="entry name" value="Adenine nucleotide alpha hydrolases-like"/>
    <property type="match status" value="1"/>
</dbReference>
<comment type="similarity">
    <text evidence="8">Belongs to the tRNA(Ile)-lysidine synthase family.</text>
</comment>
<dbReference type="Pfam" id="PF09179">
    <property type="entry name" value="TilS"/>
    <property type="match status" value="1"/>
</dbReference>
<keyword evidence="4 8" id="KW-0819">tRNA processing</keyword>
<comment type="catalytic activity">
    <reaction evidence="7 8">
        <text>cytidine(34) in tRNA(Ile2) + L-lysine + ATP = lysidine(34) in tRNA(Ile2) + AMP + diphosphate + H(+)</text>
        <dbReference type="Rhea" id="RHEA:43744"/>
        <dbReference type="Rhea" id="RHEA-COMP:10625"/>
        <dbReference type="Rhea" id="RHEA-COMP:10670"/>
        <dbReference type="ChEBI" id="CHEBI:15378"/>
        <dbReference type="ChEBI" id="CHEBI:30616"/>
        <dbReference type="ChEBI" id="CHEBI:32551"/>
        <dbReference type="ChEBI" id="CHEBI:33019"/>
        <dbReference type="ChEBI" id="CHEBI:82748"/>
        <dbReference type="ChEBI" id="CHEBI:83665"/>
        <dbReference type="ChEBI" id="CHEBI:456215"/>
        <dbReference type="EC" id="6.3.4.19"/>
    </reaction>
</comment>
<dbReference type="Gene3D" id="3.40.50.620">
    <property type="entry name" value="HUPs"/>
    <property type="match status" value="1"/>
</dbReference>
<evidence type="ECO:0000313" key="10">
    <source>
        <dbReference type="EMBL" id="BBA33752.1"/>
    </source>
</evidence>
<dbReference type="PANTHER" id="PTHR43033:SF1">
    <property type="entry name" value="TRNA(ILE)-LYSIDINE SYNTHASE-RELATED"/>
    <property type="match status" value="1"/>
</dbReference>
<dbReference type="InterPro" id="IPR014729">
    <property type="entry name" value="Rossmann-like_a/b/a_fold"/>
</dbReference>
<dbReference type="InterPro" id="IPR012796">
    <property type="entry name" value="Lysidine-tRNA-synth_C"/>
</dbReference>
<dbReference type="Pfam" id="PF11734">
    <property type="entry name" value="TilS_C"/>
    <property type="match status" value="1"/>
</dbReference>
<keyword evidence="3 8" id="KW-0436">Ligase</keyword>
<sequence>MRGGYWPPQLILALMSLFTATLTSILDRQPPAPRYWIAYSGGIDSQVLLHACSELKARRPDLDFAAVHVHHGLQAAAEQWAEFCEASCRELGIQYRLLRVNAAAKPGQSPEEAARSARYQALRALLSEGEVVLTAQHRDDQAETLLLQLFRGAGIAGLAAMPERADFGPGFLMRPFLTFSRAQLCEYAESHGLAWIEDPSNLDLRFDRNFIRHEVIPLLEKRWPSTKDALARTARHCAEAQALLDSLAENLLKSVLHPERNTLDLDRLRTYSQPDGRLILREWLRSRGFRMPSTRVIDRALDEALSARPDRNPTIRWSEGEIRRYRGELFLMPVAPPFHPHEIIPWDGISTLRLPDQNGDLSVTHEKRAGISREAWRSGTITVRYRQGGERMRLPSRDGSHELKKLFQEAGIPPWIRERTPLVYIDNELASVAGLWLSDSYAGKPDDTNVVIRWRAPDGFSGATFLS</sequence>
<evidence type="ECO:0000256" key="1">
    <source>
        <dbReference type="ARBA" id="ARBA00004496"/>
    </source>
</evidence>
<dbReference type="CDD" id="cd01992">
    <property type="entry name" value="TilS_N"/>
    <property type="match status" value="1"/>
</dbReference>
<dbReference type="SMART" id="SM00977">
    <property type="entry name" value="TilS_C"/>
    <property type="match status" value="1"/>
</dbReference>
<feature type="binding site" evidence="8">
    <location>
        <begin position="40"/>
        <end position="45"/>
    </location>
    <ligand>
        <name>ATP</name>
        <dbReference type="ChEBI" id="CHEBI:30616"/>
    </ligand>
</feature>
<evidence type="ECO:0000256" key="3">
    <source>
        <dbReference type="ARBA" id="ARBA00022598"/>
    </source>
</evidence>
<dbReference type="PANTHER" id="PTHR43033">
    <property type="entry name" value="TRNA(ILE)-LYSIDINE SYNTHASE-RELATED"/>
    <property type="match status" value="1"/>
</dbReference>
<comment type="subcellular location">
    <subcellularLocation>
        <location evidence="1 8">Cytoplasm</location>
    </subcellularLocation>
</comment>
<evidence type="ECO:0000259" key="9">
    <source>
        <dbReference type="SMART" id="SM00977"/>
    </source>
</evidence>
<evidence type="ECO:0000256" key="2">
    <source>
        <dbReference type="ARBA" id="ARBA00022490"/>
    </source>
</evidence>
<evidence type="ECO:0000256" key="5">
    <source>
        <dbReference type="ARBA" id="ARBA00022741"/>
    </source>
</evidence>
<dbReference type="Pfam" id="PF01171">
    <property type="entry name" value="ATP_bind_3"/>
    <property type="match status" value="1"/>
</dbReference>
<evidence type="ECO:0000313" key="11">
    <source>
        <dbReference type="Proteomes" id="UP000266313"/>
    </source>
</evidence>
<dbReference type="GO" id="GO:0032267">
    <property type="term" value="F:tRNA(Ile)-lysidine synthase activity"/>
    <property type="evidence" value="ECO:0007669"/>
    <property type="project" value="UniProtKB-EC"/>
</dbReference>
<keyword evidence="6 8" id="KW-0067">ATP-binding</keyword>
<dbReference type="NCBIfam" id="TIGR02433">
    <property type="entry name" value="lysidine_TilS_C"/>
    <property type="match status" value="1"/>
</dbReference>
<reference evidence="10 11" key="1">
    <citation type="submission" date="2016-12" db="EMBL/GenBank/DDBJ databases">
        <title>Genome sequencing of Methylocaldum marinum.</title>
        <authorList>
            <person name="Takeuchi M."/>
            <person name="Kamagata Y."/>
            <person name="Hiraoka S."/>
            <person name="Oshima K."/>
            <person name="Hattori M."/>
            <person name="Iwasaki W."/>
        </authorList>
    </citation>
    <scope>NUCLEOTIDE SEQUENCE [LARGE SCALE GENOMIC DNA]</scope>
    <source>
        <strain evidence="10 11">S8</strain>
    </source>
</reference>
<dbReference type="InterPro" id="IPR011063">
    <property type="entry name" value="TilS/TtcA_N"/>
</dbReference>
<keyword evidence="11" id="KW-1185">Reference proteome</keyword>
<dbReference type="NCBIfam" id="TIGR02432">
    <property type="entry name" value="lysidine_TilS_N"/>
    <property type="match status" value="1"/>
</dbReference>
<keyword evidence="2 8" id="KW-0963">Cytoplasm</keyword>
<dbReference type="GO" id="GO:0005524">
    <property type="term" value="F:ATP binding"/>
    <property type="evidence" value="ECO:0007669"/>
    <property type="project" value="UniProtKB-UniRule"/>
</dbReference>
<proteinExistence type="inferred from homology"/>
<dbReference type="EC" id="6.3.4.19" evidence="8"/>
<gene>
    <name evidence="8" type="primary">tilS</name>
    <name evidence="10" type="ORF">sS8_1796</name>
</gene>
<evidence type="ECO:0000256" key="4">
    <source>
        <dbReference type="ARBA" id="ARBA00022694"/>
    </source>
</evidence>
<dbReference type="Gene3D" id="1.20.59.20">
    <property type="match status" value="1"/>
</dbReference>
<organism evidence="10 11">
    <name type="scientific">Methylocaldum marinum</name>
    <dbReference type="NCBI Taxonomy" id="1432792"/>
    <lineage>
        <taxon>Bacteria</taxon>
        <taxon>Pseudomonadati</taxon>
        <taxon>Pseudomonadota</taxon>
        <taxon>Gammaproteobacteria</taxon>
        <taxon>Methylococcales</taxon>
        <taxon>Methylococcaceae</taxon>
        <taxon>Methylocaldum</taxon>
    </lineage>
</organism>
<dbReference type="Proteomes" id="UP000266313">
    <property type="component" value="Chromosome"/>
</dbReference>
<comment type="function">
    <text evidence="8">Ligates lysine onto the cytidine present at position 34 of the AUA codon-specific tRNA(Ile) that contains the anticodon CAU, in an ATP-dependent manner. Cytidine is converted to lysidine, thus changing the amino acid specificity of the tRNA from methionine to isoleucine.</text>
</comment>
<dbReference type="InterPro" id="IPR012094">
    <property type="entry name" value="tRNA_Ile_lys_synt"/>
</dbReference>
<dbReference type="InterPro" id="IPR015262">
    <property type="entry name" value="tRNA_Ile_lys_synt_subst-bd"/>
</dbReference>
<dbReference type="SUPFAM" id="SSF56037">
    <property type="entry name" value="PheT/TilS domain"/>
    <property type="match status" value="1"/>
</dbReference>
<dbReference type="AlphaFoldDB" id="A0A250KQD7"/>